<dbReference type="RefSeq" id="WP_124873740.1">
    <property type="nucleotide sequence ID" value="NZ_CP034184.1"/>
</dbReference>
<feature type="transmembrane region" description="Helical" evidence="1">
    <location>
        <begin position="26"/>
        <end position="44"/>
    </location>
</feature>
<reference evidence="2 3" key="1">
    <citation type="submission" date="2018-11" db="EMBL/GenBank/DDBJ databases">
        <title>Deinococcus shelandsis sp. nov., isolated from South Shetland Islands soil of Antarctica.</title>
        <authorList>
            <person name="Tian J."/>
        </authorList>
    </citation>
    <scope>NUCLEOTIDE SEQUENCE [LARGE SCALE GENOMIC DNA]</scope>
    <source>
        <strain evidence="2 3">S14-83T</strain>
    </source>
</reference>
<accession>A0A3G8YSQ4</accession>
<evidence type="ECO:0000256" key="1">
    <source>
        <dbReference type="SAM" id="Phobius"/>
    </source>
</evidence>
<dbReference type="EMBL" id="CP034184">
    <property type="protein sequence ID" value="AZI44266.1"/>
    <property type="molecule type" value="Genomic_DNA"/>
</dbReference>
<gene>
    <name evidence="2" type="ORF">EHF33_15355</name>
</gene>
<dbReference type="AlphaFoldDB" id="A0A3G8YSQ4"/>
<dbReference type="Proteomes" id="UP000276417">
    <property type="component" value="Chromosome 2"/>
</dbReference>
<proteinExistence type="predicted"/>
<sequence length="72" mass="7976">MALLPSLIILVVMTLAALVCSVRDDGAWLFALFILVALLVAATLRKALAFRATIWQVRSPRILVLHIQKHGR</sequence>
<keyword evidence="1" id="KW-0472">Membrane</keyword>
<keyword evidence="1" id="KW-1133">Transmembrane helix</keyword>
<keyword evidence="3" id="KW-1185">Reference proteome</keyword>
<dbReference type="KEGG" id="dph:EHF33_15355"/>
<keyword evidence="1" id="KW-0812">Transmembrane</keyword>
<evidence type="ECO:0000313" key="3">
    <source>
        <dbReference type="Proteomes" id="UP000276417"/>
    </source>
</evidence>
<organism evidence="2 3">
    <name type="scientific">Deinococcus psychrotolerans</name>
    <dbReference type="NCBI Taxonomy" id="2489213"/>
    <lineage>
        <taxon>Bacteria</taxon>
        <taxon>Thermotogati</taxon>
        <taxon>Deinococcota</taxon>
        <taxon>Deinococci</taxon>
        <taxon>Deinococcales</taxon>
        <taxon>Deinococcaceae</taxon>
        <taxon>Deinococcus</taxon>
    </lineage>
</organism>
<protein>
    <submittedName>
        <fullName evidence="2">Uncharacterized protein</fullName>
    </submittedName>
</protein>
<evidence type="ECO:0000313" key="2">
    <source>
        <dbReference type="EMBL" id="AZI44266.1"/>
    </source>
</evidence>
<name>A0A3G8YSQ4_9DEIO</name>